<keyword evidence="3" id="KW-1133">Transmembrane helix</keyword>
<feature type="region of interest" description="Disordered" evidence="2">
    <location>
        <begin position="129"/>
        <end position="207"/>
    </location>
</feature>
<dbReference type="GO" id="GO:0005737">
    <property type="term" value="C:cytoplasm"/>
    <property type="evidence" value="ECO:0007669"/>
    <property type="project" value="TreeGrafter"/>
</dbReference>
<name>A0A8D8SEE7_9HEMI</name>
<dbReference type="InterPro" id="IPR022408">
    <property type="entry name" value="Acyl-CoA-binding_prot_CS"/>
</dbReference>
<protein>
    <submittedName>
        <fullName evidence="5">Acyl-CoA-binding domain-containing protein 5A</fullName>
    </submittedName>
</protein>
<dbReference type="EMBL" id="HBUF01215595">
    <property type="protein sequence ID" value="CAG6667065.1"/>
    <property type="molecule type" value="Transcribed_RNA"/>
</dbReference>
<dbReference type="Pfam" id="PF00887">
    <property type="entry name" value="ACBP"/>
    <property type="match status" value="1"/>
</dbReference>
<dbReference type="EMBL" id="HBUF01050588">
    <property type="protein sequence ID" value="CAG6621608.1"/>
    <property type="molecule type" value="Transcribed_RNA"/>
</dbReference>
<dbReference type="InterPro" id="IPR000582">
    <property type="entry name" value="Acyl-CoA-binding_protein"/>
</dbReference>
<feature type="compositionally biased region" description="Low complexity" evidence="2">
    <location>
        <begin position="130"/>
        <end position="147"/>
    </location>
</feature>
<feature type="compositionally biased region" description="Polar residues" evidence="2">
    <location>
        <begin position="153"/>
        <end position="181"/>
    </location>
</feature>
<dbReference type="PRINTS" id="PR00689">
    <property type="entry name" value="ACOABINDINGP"/>
</dbReference>
<organism evidence="5">
    <name type="scientific">Cacopsylla melanoneura</name>
    <dbReference type="NCBI Taxonomy" id="428564"/>
    <lineage>
        <taxon>Eukaryota</taxon>
        <taxon>Metazoa</taxon>
        <taxon>Ecdysozoa</taxon>
        <taxon>Arthropoda</taxon>
        <taxon>Hexapoda</taxon>
        <taxon>Insecta</taxon>
        <taxon>Pterygota</taxon>
        <taxon>Neoptera</taxon>
        <taxon>Paraneoptera</taxon>
        <taxon>Hemiptera</taxon>
        <taxon>Sternorrhyncha</taxon>
        <taxon>Psylloidea</taxon>
        <taxon>Psyllidae</taxon>
        <taxon>Psyllinae</taxon>
        <taxon>Cacopsylla</taxon>
    </lineage>
</organism>
<dbReference type="PROSITE" id="PS51228">
    <property type="entry name" value="ACB_2"/>
    <property type="match status" value="1"/>
</dbReference>
<feature type="domain" description="ACB" evidence="4">
    <location>
        <begin position="3"/>
        <end position="92"/>
    </location>
</feature>
<feature type="transmembrane region" description="Helical" evidence="3">
    <location>
        <begin position="283"/>
        <end position="303"/>
    </location>
</feature>
<keyword evidence="3" id="KW-0472">Membrane</keyword>
<accession>A0A8D8SEE7</accession>
<dbReference type="EMBL" id="HBUF01215596">
    <property type="protein sequence ID" value="CAG6667066.1"/>
    <property type="molecule type" value="Transcribed_RNA"/>
</dbReference>
<evidence type="ECO:0000256" key="2">
    <source>
        <dbReference type="SAM" id="MobiDB-lite"/>
    </source>
</evidence>
<dbReference type="EMBL" id="HBUF01050589">
    <property type="protein sequence ID" value="CAG6621609.1"/>
    <property type="molecule type" value="Transcribed_RNA"/>
</dbReference>
<dbReference type="AlphaFoldDB" id="A0A8D8SEE7"/>
<dbReference type="GO" id="GO:0000062">
    <property type="term" value="F:fatty-acyl-CoA binding"/>
    <property type="evidence" value="ECO:0007669"/>
    <property type="project" value="InterPro"/>
</dbReference>
<dbReference type="InterPro" id="IPR035984">
    <property type="entry name" value="Acyl-CoA-binding_sf"/>
</dbReference>
<evidence type="ECO:0000313" key="5">
    <source>
        <dbReference type="EMBL" id="CAG6667066.1"/>
    </source>
</evidence>
<dbReference type="PANTHER" id="PTHR23310:SF77">
    <property type="entry name" value="LD25952P"/>
    <property type="match status" value="1"/>
</dbReference>
<sequence length="311" mass="34433">MTTEEKFHAAVNVIRNLPKSGSYQPSHDLMLRFYSYFKQATEGPCKQPKPGFWDVVRKAKWDAWKKLADMSKEDAMKGYVEELRKIVETMSYNDNVETFMGSLDSFYENVPAQELDMILGPVIERVRSQPGSPLSKSPLGSPLEKSPYISRDASPSRNPNGNGNIPNSTAAALVASKNNAGAPSGEKSKYAVDDVTKESPDSSSLVDTTSRKYTNVNHSSSSSSGAVLKPSTLALESLTDSIHNIQTNLSSIGDRIKRLEMLSKLLAVQRAENSAWNLARNNVPVVAFLVLWPVLTQLISVWIQARRRARR</sequence>
<proteinExistence type="predicted"/>
<dbReference type="Gene3D" id="1.20.80.10">
    <property type="match status" value="1"/>
</dbReference>
<dbReference type="GO" id="GO:0006631">
    <property type="term" value="P:fatty acid metabolic process"/>
    <property type="evidence" value="ECO:0007669"/>
    <property type="project" value="TreeGrafter"/>
</dbReference>
<keyword evidence="1" id="KW-0446">Lipid-binding</keyword>
<evidence type="ECO:0000256" key="1">
    <source>
        <dbReference type="ARBA" id="ARBA00023121"/>
    </source>
</evidence>
<reference evidence="5" key="1">
    <citation type="submission" date="2021-05" db="EMBL/GenBank/DDBJ databases">
        <authorList>
            <person name="Alioto T."/>
            <person name="Alioto T."/>
            <person name="Gomez Garrido J."/>
        </authorList>
    </citation>
    <scope>NUCLEOTIDE SEQUENCE</scope>
</reference>
<evidence type="ECO:0000256" key="3">
    <source>
        <dbReference type="SAM" id="Phobius"/>
    </source>
</evidence>
<keyword evidence="3" id="KW-0812">Transmembrane</keyword>
<dbReference type="PROSITE" id="PS00880">
    <property type="entry name" value="ACB_1"/>
    <property type="match status" value="1"/>
</dbReference>
<dbReference type="EMBL" id="HBUF01215597">
    <property type="protein sequence ID" value="CAG6667067.1"/>
    <property type="molecule type" value="Transcribed_RNA"/>
</dbReference>
<feature type="compositionally biased region" description="Basic and acidic residues" evidence="2">
    <location>
        <begin position="186"/>
        <end position="200"/>
    </location>
</feature>
<dbReference type="InterPro" id="IPR014352">
    <property type="entry name" value="FERM/acyl-CoA-bd_prot_sf"/>
</dbReference>
<dbReference type="SUPFAM" id="SSF47027">
    <property type="entry name" value="Acyl-CoA binding protein"/>
    <property type="match status" value="1"/>
</dbReference>
<dbReference type="EMBL" id="HBUF01393201">
    <property type="protein sequence ID" value="CAG6734606.1"/>
    <property type="molecule type" value="Transcribed_RNA"/>
</dbReference>
<dbReference type="PANTHER" id="PTHR23310">
    <property type="entry name" value="ACYL-COA-BINDING PROTEIN, ACBP"/>
    <property type="match status" value="1"/>
</dbReference>
<dbReference type="GO" id="GO:0019915">
    <property type="term" value="P:lipid storage"/>
    <property type="evidence" value="ECO:0007669"/>
    <property type="project" value="UniProtKB-ARBA"/>
</dbReference>
<dbReference type="FunFam" id="1.20.80.10:FF:000010">
    <property type="entry name" value="Acyl-CoA-binding domain-containing protein 5"/>
    <property type="match status" value="1"/>
</dbReference>
<evidence type="ECO:0000259" key="4">
    <source>
        <dbReference type="PROSITE" id="PS51228"/>
    </source>
</evidence>